<reference evidence="2" key="1">
    <citation type="submission" date="2021-03" db="EMBL/GenBank/DDBJ databases">
        <title>Draft genome sequence of rust myrtle Austropuccinia psidii MF-1, a brazilian biotype.</title>
        <authorList>
            <person name="Quecine M.C."/>
            <person name="Pachon D.M.R."/>
            <person name="Bonatelli M.L."/>
            <person name="Correr F.H."/>
            <person name="Franceschini L.M."/>
            <person name="Leite T.F."/>
            <person name="Margarido G.R.A."/>
            <person name="Almeida C.A."/>
            <person name="Ferrarezi J.A."/>
            <person name="Labate C.A."/>
        </authorList>
    </citation>
    <scope>NUCLEOTIDE SEQUENCE</scope>
    <source>
        <strain evidence="2">MF-1</strain>
    </source>
</reference>
<protein>
    <submittedName>
        <fullName evidence="2">Uncharacterized protein</fullName>
    </submittedName>
</protein>
<evidence type="ECO:0000256" key="1">
    <source>
        <dbReference type="SAM" id="MobiDB-lite"/>
    </source>
</evidence>
<name>A0A9Q3GL38_9BASI</name>
<feature type="compositionally biased region" description="Polar residues" evidence="1">
    <location>
        <begin position="66"/>
        <end position="79"/>
    </location>
</feature>
<dbReference type="EMBL" id="AVOT02002500">
    <property type="protein sequence ID" value="MBW0470607.1"/>
    <property type="molecule type" value="Genomic_DNA"/>
</dbReference>
<dbReference type="Proteomes" id="UP000765509">
    <property type="component" value="Unassembled WGS sequence"/>
</dbReference>
<sequence>MNSYLHITIFLGHGKTIEPLGGWCPLSFKDKVKKIKNLLKNQIILSIDQKKDLEMTPALEEGGPVVSTSSRTVQRQALRTSEETEVPRAIKEREKAEPIVNYLTHKCTGFPNCNFQP</sequence>
<proteinExistence type="predicted"/>
<evidence type="ECO:0000313" key="3">
    <source>
        <dbReference type="Proteomes" id="UP000765509"/>
    </source>
</evidence>
<comment type="caution">
    <text evidence="2">The sequence shown here is derived from an EMBL/GenBank/DDBJ whole genome shotgun (WGS) entry which is preliminary data.</text>
</comment>
<evidence type="ECO:0000313" key="2">
    <source>
        <dbReference type="EMBL" id="MBW0470607.1"/>
    </source>
</evidence>
<organism evidence="2 3">
    <name type="scientific">Austropuccinia psidii MF-1</name>
    <dbReference type="NCBI Taxonomy" id="1389203"/>
    <lineage>
        <taxon>Eukaryota</taxon>
        <taxon>Fungi</taxon>
        <taxon>Dikarya</taxon>
        <taxon>Basidiomycota</taxon>
        <taxon>Pucciniomycotina</taxon>
        <taxon>Pucciniomycetes</taxon>
        <taxon>Pucciniales</taxon>
        <taxon>Sphaerophragmiaceae</taxon>
        <taxon>Austropuccinia</taxon>
    </lineage>
</organism>
<gene>
    <name evidence="2" type="ORF">O181_010322</name>
</gene>
<accession>A0A9Q3GL38</accession>
<keyword evidence="3" id="KW-1185">Reference proteome</keyword>
<feature type="region of interest" description="Disordered" evidence="1">
    <location>
        <begin position="56"/>
        <end position="87"/>
    </location>
</feature>
<dbReference type="AlphaFoldDB" id="A0A9Q3GL38"/>